<dbReference type="PRINTS" id="PR00420">
    <property type="entry name" value="RNGMNOXGNASE"/>
</dbReference>
<dbReference type="GO" id="GO:0071949">
    <property type="term" value="F:FAD binding"/>
    <property type="evidence" value="ECO:0007669"/>
    <property type="project" value="InterPro"/>
</dbReference>
<dbReference type="Gene3D" id="3.30.70.2450">
    <property type="match status" value="1"/>
</dbReference>
<reference evidence="5 6" key="1">
    <citation type="submission" date="2019-12" db="EMBL/GenBank/DDBJ databases">
        <title>Mucilaginibacter sp. HMF7410 genome sequencing and assembly.</title>
        <authorList>
            <person name="Kang H."/>
            <person name="Cha I."/>
            <person name="Kim H."/>
            <person name="Joh K."/>
        </authorList>
    </citation>
    <scope>NUCLEOTIDE SEQUENCE [LARGE SCALE GENOMIC DNA]</scope>
    <source>
        <strain evidence="5 6">HMF7410</strain>
    </source>
</reference>
<name>A0A7K1SV80_9SPHI</name>
<dbReference type="AlphaFoldDB" id="A0A7K1SV80"/>
<dbReference type="Pfam" id="PF01494">
    <property type="entry name" value="FAD_binding_3"/>
    <property type="match status" value="1"/>
</dbReference>
<comment type="caution">
    <text evidence="5">The sequence shown here is derived from an EMBL/GenBank/DDBJ whole genome shotgun (WGS) entry which is preliminary data.</text>
</comment>
<keyword evidence="2" id="KW-0285">Flavoprotein</keyword>
<keyword evidence="6" id="KW-1185">Reference proteome</keyword>
<dbReference type="PANTHER" id="PTHR43004:SF19">
    <property type="entry name" value="BINDING MONOOXYGENASE, PUTATIVE (JCVI)-RELATED"/>
    <property type="match status" value="1"/>
</dbReference>
<accession>A0A7K1SV80</accession>
<evidence type="ECO:0000256" key="3">
    <source>
        <dbReference type="ARBA" id="ARBA00022827"/>
    </source>
</evidence>
<gene>
    <name evidence="5" type="ORF">GO621_06890</name>
</gene>
<sequence>MIPAESHYPVLIVGAGPSGLMMAAQLLRHGIQPLIIDSKKGPTDQSRALAVQARSMEIYRQMGLAGQALQEGIQAESVSIQNDEKELIRLSLQNLGVNKTLFPFVHMLEQSKNERLLLGFLTVKCCPVYWNITLTGFSQEEKSVKAVIESDGKRSTITADWIIGADGAHSNVRKQLKIDFKGDAYANKFYLADVEFDQSFADKQVTLKMGNASFIALFPMKGVNRFRVVATLPKAFADREEVSFADIEPDLSKALPADLSIKTCHAFSIYKLHHRMAENFRDKRSFLIGDAAHIHSPAGGQGMNTGLQDAYNLAWKLAGVINNIYKPVILDSYIDERMPVAKKLLATTDKLFNVINSQNVLNRFFRNHIFPKLISYFWKRESFREFGFKTISQIGIDYRSSKINLNLSKAGNVKAGDRLPFIKIFDEKKQQETDLHEWCAKPGFTFIALGKLKENDLFNLARWITQNYPQLNFFYLPFSAKNKNVFDCFEMKADQRKAIIVRPDMYIGYLNDTIHVDLIGHYLEQVAGCIKPQKA</sequence>
<organism evidence="5 6">
    <name type="scientific">Mucilaginibacter arboris</name>
    <dbReference type="NCBI Taxonomy" id="2682090"/>
    <lineage>
        <taxon>Bacteria</taxon>
        <taxon>Pseudomonadati</taxon>
        <taxon>Bacteroidota</taxon>
        <taxon>Sphingobacteriia</taxon>
        <taxon>Sphingobacteriales</taxon>
        <taxon>Sphingobacteriaceae</taxon>
        <taxon>Mucilaginibacter</taxon>
    </lineage>
</organism>
<comment type="cofactor">
    <cofactor evidence="1">
        <name>FAD</name>
        <dbReference type="ChEBI" id="CHEBI:57692"/>
    </cofactor>
</comment>
<evidence type="ECO:0000256" key="2">
    <source>
        <dbReference type="ARBA" id="ARBA00022630"/>
    </source>
</evidence>
<evidence type="ECO:0000256" key="1">
    <source>
        <dbReference type="ARBA" id="ARBA00001974"/>
    </source>
</evidence>
<evidence type="ECO:0000259" key="4">
    <source>
        <dbReference type="Pfam" id="PF01494"/>
    </source>
</evidence>
<feature type="domain" description="FAD-binding" evidence="4">
    <location>
        <begin position="8"/>
        <end position="346"/>
    </location>
</feature>
<dbReference type="PANTHER" id="PTHR43004">
    <property type="entry name" value="TRK SYSTEM POTASSIUM UPTAKE PROTEIN"/>
    <property type="match status" value="1"/>
</dbReference>
<evidence type="ECO:0000313" key="6">
    <source>
        <dbReference type="Proteomes" id="UP000462014"/>
    </source>
</evidence>
<dbReference type="InterPro" id="IPR050641">
    <property type="entry name" value="RIFMO-like"/>
</dbReference>
<dbReference type="InterPro" id="IPR036188">
    <property type="entry name" value="FAD/NAD-bd_sf"/>
</dbReference>
<dbReference type="Gene3D" id="3.50.50.60">
    <property type="entry name" value="FAD/NAD(P)-binding domain"/>
    <property type="match status" value="1"/>
</dbReference>
<evidence type="ECO:0000313" key="5">
    <source>
        <dbReference type="EMBL" id="MVN21259.1"/>
    </source>
</evidence>
<proteinExistence type="predicted"/>
<protein>
    <recommendedName>
        <fullName evidence="4">FAD-binding domain-containing protein</fullName>
    </recommendedName>
</protein>
<dbReference type="RefSeq" id="WP_157565450.1">
    <property type="nucleotide sequence ID" value="NZ_WPIK01000005.1"/>
</dbReference>
<dbReference type="Proteomes" id="UP000462014">
    <property type="component" value="Unassembled WGS sequence"/>
</dbReference>
<dbReference type="InterPro" id="IPR002938">
    <property type="entry name" value="FAD-bd"/>
</dbReference>
<dbReference type="GO" id="GO:0016709">
    <property type="term" value="F:oxidoreductase activity, acting on paired donors, with incorporation or reduction of molecular oxygen, NAD(P)H as one donor, and incorporation of one atom of oxygen"/>
    <property type="evidence" value="ECO:0007669"/>
    <property type="project" value="UniProtKB-ARBA"/>
</dbReference>
<dbReference type="EMBL" id="WPIK01000005">
    <property type="protein sequence ID" value="MVN21259.1"/>
    <property type="molecule type" value="Genomic_DNA"/>
</dbReference>
<keyword evidence="3" id="KW-0274">FAD</keyword>
<dbReference type="SUPFAM" id="SSF51905">
    <property type="entry name" value="FAD/NAD(P)-binding domain"/>
    <property type="match status" value="1"/>
</dbReference>